<organism evidence="2 3">
    <name type="scientific">Hymenobacter segetis</name>
    <dbReference type="NCBI Taxonomy" id="2025509"/>
    <lineage>
        <taxon>Bacteria</taxon>
        <taxon>Pseudomonadati</taxon>
        <taxon>Bacteroidota</taxon>
        <taxon>Cytophagia</taxon>
        <taxon>Cytophagales</taxon>
        <taxon>Hymenobacteraceae</taxon>
        <taxon>Hymenobacter</taxon>
    </lineage>
</organism>
<evidence type="ECO:0000313" key="3">
    <source>
        <dbReference type="Proteomes" id="UP001479606"/>
    </source>
</evidence>
<name>A0ABU9LU01_9BACT</name>
<dbReference type="EMBL" id="JBCEVZ010000010">
    <property type="protein sequence ID" value="MEL5993866.1"/>
    <property type="molecule type" value="Genomic_DNA"/>
</dbReference>
<comment type="caution">
    <text evidence="2">The sequence shown here is derived from an EMBL/GenBank/DDBJ whole genome shotgun (WGS) entry which is preliminary data.</text>
</comment>
<keyword evidence="1" id="KW-0732">Signal</keyword>
<proteinExistence type="predicted"/>
<dbReference type="Proteomes" id="UP001479606">
    <property type="component" value="Unassembled WGS sequence"/>
</dbReference>
<reference evidence="2 3" key="1">
    <citation type="journal article" date="2018" name="Arch. Microbiol.">
        <title>Hymenobacter segetis sp. nov., isolated from soil.</title>
        <authorList>
            <person name="Ten L.N."/>
            <person name="Lim S.J."/>
            <person name="Kim B.O."/>
            <person name="Kang I.K."/>
            <person name="Jung H.Y."/>
        </authorList>
    </citation>
    <scope>NUCLEOTIDE SEQUENCE [LARGE SCALE GENOMIC DNA]</scope>
    <source>
        <strain evidence="2 3">S7-3-11</strain>
    </source>
</reference>
<keyword evidence="3" id="KW-1185">Reference proteome</keyword>
<gene>
    <name evidence="2" type="ORF">AAFH49_06570</name>
</gene>
<feature type="signal peptide" evidence="1">
    <location>
        <begin position="1"/>
        <end position="26"/>
    </location>
</feature>
<dbReference type="RefSeq" id="WP_342296753.1">
    <property type="nucleotide sequence ID" value="NZ_JBCEVZ010000010.1"/>
</dbReference>
<evidence type="ECO:0000313" key="2">
    <source>
        <dbReference type="EMBL" id="MEL5993866.1"/>
    </source>
</evidence>
<accession>A0ABU9LU01</accession>
<feature type="chain" id="PRO_5046395424" evidence="1">
    <location>
        <begin position="27"/>
        <end position="297"/>
    </location>
</feature>
<protein>
    <submittedName>
        <fullName evidence="2">Uncharacterized protein</fullName>
    </submittedName>
</protein>
<evidence type="ECO:0000256" key="1">
    <source>
        <dbReference type="SAM" id="SignalP"/>
    </source>
</evidence>
<sequence>MKNLIWMLVLAVSAPACHQKAPVAQAATVPQAAKGAPAAADVAAMTAQPSLPSLFAASDTLTAPMRRLVSQYNLANLWQGDTKDKQGNPALEGFFGPDHYRFALVFSQVRRDEQHPAIYHVQGKCHYRKNVRKFAGTLTMRQVQDLPRGYFFIAGAGSELLDTAAAQTYTARAQLQLTEENSDNSGLFEGEAILDFYTLAKSKKVDYVTAVMGIDESMPTRGSGLLVRGNRLNRSTKQVKKFVISTDFFAAAPEVYKDFAIGDRGGEINPKYAKLGWNELWENEEWWADSPKPKLNL</sequence>